<sequence length="77" mass="8550">MPKYVCVDKETCIACGACALHAPEIFDYDDDGIAYSMLDNNQGNSKIPEKWLENAEIAEEACPSLSIQIADEPFQHK</sequence>
<dbReference type="InterPro" id="IPR001080">
    <property type="entry name" value="3Fe4S_ferredoxin"/>
</dbReference>
<keyword evidence="2 8" id="KW-0813">Transport</keyword>
<dbReference type="InterPro" id="IPR052395">
    <property type="entry name" value="ET_Ferredoxin"/>
</dbReference>
<evidence type="ECO:0000256" key="8">
    <source>
        <dbReference type="RuleBase" id="RU368020"/>
    </source>
</evidence>
<name>A0A378MJP1_LISGR</name>
<comment type="cofactor">
    <cofactor evidence="1">
        <name>[4Fe-4S] cluster</name>
        <dbReference type="ChEBI" id="CHEBI:49883"/>
    </cofactor>
</comment>
<dbReference type="AlphaFoldDB" id="A0A378MJP1"/>
<comment type="function">
    <text evidence="8">Ferredoxins are iron-sulfur proteins that transfer electrons in a wide variety of metabolic reactions.</text>
</comment>
<evidence type="ECO:0000256" key="4">
    <source>
        <dbReference type="ARBA" id="ARBA00022723"/>
    </source>
</evidence>
<evidence type="ECO:0000256" key="6">
    <source>
        <dbReference type="ARBA" id="ARBA00023004"/>
    </source>
</evidence>
<dbReference type="GO" id="GO:0005506">
    <property type="term" value="F:iron ion binding"/>
    <property type="evidence" value="ECO:0007669"/>
    <property type="project" value="UniProtKB-UniRule"/>
</dbReference>
<dbReference type="RefSeq" id="WP_003758367.1">
    <property type="nucleotide sequence ID" value="NZ_CABKNG010000002.1"/>
</dbReference>
<evidence type="ECO:0000313" key="9">
    <source>
        <dbReference type="EMBL" id="STY45632.1"/>
    </source>
</evidence>
<protein>
    <recommendedName>
        <fullName evidence="8">Ferredoxin</fullName>
    </recommendedName>
</protein>
<evidence type="ECO:0000256" key="2">
    <source>
        <dbReference type="ARBA" id="ARBA00022448"/>
    </source>
</evidence>
<evidence type="ECO:0000256" key="5">
    <source>
        <dbReference type="ARBA" id="ARBA00022982"/>
    </source>
</evidence>
<keyword evidence="6 8" id="KW-0408">Iron</keyword>
<dbReference type="PANTHER" id="PTHR39163:SF1">
    <property type="entry name" value="FERREDOXIN"/>
    <property type="match status" value="1"/>
</dbReference>
<dbReference type="InterPro" id="IPR017896">
    <property type="entry name" value="4Fe4S_Fe-S-bd"/>
</dbReference>
<dbReference type="PROSITE" id="PS51379">
    <property type="entry name" value="4FE4S_FER_2"/>
    <property type="match status" value="1"/>
</dbReference>
<keyword evidence="4 8" id="KW-0479">Metal-binding</keyword>
<evidence type="ECO:0000256" key="7">
    <source>
        <dbReference type="ARBA" id="ARBA00023014"/>
    </source>
</evidence>
<dbReference type="Gene3D" id="3.30.70.20">
    <property type="match status" value="1"/>
</dbReference>
<dbReference type="PRINTS" id="PR00352">
    <property type="entry name" value="3FE4SFRDOXIN"/>
</dbReference>
<evidence type="ECO:0000313" key="10">
    <source>
        <dbReference type="Proteomes" id="UP000254879"/>
    </source>
</evidence>
<evidence type="ECO:0000256" key="1">
    <source>
        <dbReference type="ARBA" id="ARBA00001966"/>
    </source>
</evidence>
<keyword evidence="5 8" id="KW-0249">Electron transport</keyword>
<organism evidence="9 10">
    <name type="scientific">Listeria grayi</name>
    <name type="common">Listeria murrayi</name>
    <dbReference type="NCBI Taxonomy" id="1641"/>
    <lineage>
        <taxon>Bacteria</taxon>
        <taxon>Bacillati</taxon>
        <taxon>Bacillota</taxon>
        <taxon>Bacilli</taxon>
        <taxon>Bacillales</taxon>
        <taxon>Listeriaceae</taxon>
        <taxon>Listeria</taxon>
    </lineage>
</organism>
<gene>
    <name evidence="9" type="primary">fer</name>
    <name evidence="9" type="ORF">NCTC10815_03016</name>
</gene>
<evidence type="ECO:0000256" key="3">
    <source>
        <dbReference type="ARBA" id="ARBA00022485"/>
    </source>
</evidence>
<dbReference type="GO" id="GO:0051539">
    <property type="term" value="F:4 iron, 4 sulfur cluster binding"/>
    <property type="evidence" value="ECO:0007669"/>
    <property type="project" value="UniProtKB-KW"/>
</dbReference>
<keyword evidence="3" id="KW-0004">4Fe-4S</keyword>
<dbReference type="Pfam" id="PF13370">
    <property type="entry name" value="Fer4_13"/>
    <property type="match status" value="1"/>
</dbReference>
<reference evidence="9 10" key="1">
    <citation type="submission" date="2018-06" db="EMBL/GenBank/DDBJ databases">
        <authorList>
            <consortium name="Pathogen Informatics"/>
            <person name="Doyle S."/>
        </authorList>
    </citation>
    <scope>NUCLEOTIDE SEQUENCE [LARGE SCALE GENOMIC DNA]</scope>
    <source>
        <strain evidence="10">NCTC 10815</strain>
    </source>
</reference>
<dbReference type="PANTHER" id="PTHR39163">
    <property type="entry name" value="FERREDOXIN"/>
    <property type="match status" value="1"/>
</dbReference>
<dbReference type="GO" id="GO:0009055">
    <property type="term" value="F:electron transfer activity"/>
    <property type="evidence" value="ECO:0007669"/>
    <property type="project" value="UniProtKB-UniRule"/>
</dbReference>
<dbReference type="SUPFAM" id="SSF54862">
    <property type="entry name" value="4Fe-4S ferredoxins"/>
    <property type="match status" value="1"/>
</dbReference>
<dbReference type="OrthoDB" id="9801085at2"/>
<dbReference type="EMBL" id="UGPG01000001">
    <property type="protein sequence ID" value="STY45632.1"/>
    <property type="molecule type" value="Genomic_DNA"/>
</dbReference>
<dbReference type="Proteomes" id="UP000254879">
    <property type="component" value="Unassembled WGS sequence"/>
</dbReference>
<proteinExistence type="predicted"/>
<accession>A0A378MJP1</accession>
<keyword evidence="7 8" id="KW-0411">Iron-sulfur</keyword>